<evidence type="ECO:0008006" key="3">
    <source>
        <dbReference type="Google" id="ProtNLM"/>
    </source>
</evidence>
<proteinExistence type="predicted"/>
<name>A0A2T8HEJ3_9SPHI</name>
<dbReference type="Proteomes" id="UP000245627">
    <property type="component" value="Unassembled WGS sequence"/>
</dbReference>
<evidence type="ECO:0000313" key="2">
    <source>
        <dbReference type="Proteomes" id="UP000245627"/>
    </source>
</evidence>
<organism evidence="1 2">
    <name type="scientific">Sphingobacterium corticibacter</name>
    <dbReference type="NCBI Taxonomy" id="2171749"/>
    <lineage>
        <taxon>Bacteria</taxon>
        <taxon>Pseudomonadati</taxon>
        <taxon>Bacteroidota</taxon>
        <taxon>Sphingobacteriia</taxon>
        <taxon>Sphingobacteriales</taxon>
        <taxon>Sphingobacteriaceae</taxon>
        <taxon>Sphingobacterium</taxon>
    </lineage>
</organism>
<gene>
    <name evidence="1" type="ORF">DC487_17070</name>
</gene>
<keyword evidence="2" id="KW-1185">Reference proteome</keyword>
<dbReference type="RefSeq" id="WP_116777196.1">
    <property type="nucleotide sequence ID" value="NZ_QDKG01000010.1"/>
</dbReference>
<comment type="caution">
    <text evidence="1">The sequence shown here is derived from an EMBL/GenBank/DDBJ whole genome shotgun (WGS) entry which is preliminary data.</text>
</comment>
<sequence>MEQEEQDIILMCIDFAQKADELENKGFHDRSYQENGFVEDFNTLFDQYAYGKQNRTLSGLNFQQPPRYASINSSSSKNIEQLSKARYQVTFLTEPKWQSIRFLVDKKAGAWKITRFETYLGIANHGKDVGEEIWRKHKL</sequence>
<protein>
    <recommendedName>
        <fullName evidence="3">NTF2 fold immunity protein domain-containing protein</fullName>
    </recommendedName>
</protein>
<accession>A0A2T8HEJ3</accession>
<evidence type="ECO:0000313" key="1">
    <source>
        <dbReference type="EMBL" id="PVH23861.1"/>
    </source>
</evidence>
<dbReference type="EMBL" id="QDKG01000010">
    <property type="protein sequence ID" value="PVH23861.1"/>
    <property type="molecule type" value="Genomic_DNA"/>
</dbReference>
<dbReference type="AlphaFoldDB" id="A0A2T8HEJ3"/>
<reference evidence="1 2" key="1">
    <citation type="submission" date="2018-04" db="EMBL/GenBank/DDBJ databases">
        <title>Sphingobacterium cortibacter sp. nov.</title>
        <authorList>
            <person name="Li Y."/>
        </authorList>
    </citation>
    <scope>NUCLEOTIDE SEQUENCE [LARGE SCALE GENOMIC DNA]</scope>
    <source>
        <strain evidence="1 2">2c-3</strain>
    </source>
</reference>